<feature type="region of interest" description="Disordered" evidence="8">
    <location>
        <begin position="11"/>
        <end position="82"/>
    </location>
</feature>
<feature type="repeat" description="WD" evidence="6">
    <location>
        <begin position="889"/>
        <end position="930"/>
    </location>
</feature>
<dbReference type="Proteomes" id="UP000053664">
    <property type="component" value="Unassembled WGS sequence"/>
</dbReference>
<feature type="compositionally biased region" description="Polar residues" evidence="8">
    <location>
        <begin position="440"/>
        <end position="452"/>
    </location>
</feature>
<keyword evidence="4" id="KW-0112">Calmodulin-binding</keyword>
<dbReference type="Pfam" id="PF00400">
    <property type="entry name" value="WD40"/>
    <property type="match status" value="5"/>
</dbReference>
<dbReference type="PROSITE" id="PS50294">
    <property type="entry name" value="WD_REPEATS_REGION"/>
    <property type="match status" value="5"/>
</dbReference>
<evidence type="ECO:0000256" key="7">
    <source>
        <dbReference type="SAM" id="Coils"/>
    </source>
</evidence>
<reference evidence="10 11" key="1">
    <citation type="journal article" date="2013" name="Plant Cell">
        <title>The transition from a phytopathogenic smut ancestor to an anamorphic biocontrol agent deciphered by comparative whole-genome analysis.</title>
        <authorList>
            <person name="Lefebvre F."/>
            <person name="Joly D.L."/>
            <person name="Labbe C."/>
            <person name="Teichmann B."/>
            <person name="Linning R."/>
            <person name="Belzile F."/>
            <person name="Bakkeren G."/>
            <person name="Belanger R.R."/>
        </authorList>
    </citation>
    <scope>NUCLEOTIDE SEQUENCE [LARGE SCALE GENOMIC DNA]</scope>
    <source>
        <strain evidence="10 11">PF-1</strain>
    </source>
</reference>
<dbReference type="InterPro" id="IPR001680">
    <property type="entry name" value="WD40_rpt"/>
</dbReference>
<gene>
    <name evidence="10" type="ORF">PFL1_06494</name>
</gene>
<keyword evidence="3" id="KW-0677">Repeat</keyword>
<dbReference type="OrthoDB" id="727118at2759"/>
<accession>A0A061H645</accession>
<evidence type="ECO:0000256" key="3">
    <source>
        <dbReference type="ARBA" id="ARBA00022737"/>
    </source>
</evidence>
<evidence type="ECO:0000256" key="2">
    <source>
        <dbReference type="ARBA" id="ARBA00022574"/>
    </source>
</evidence>
<feature type="coiled-coil region" evidence="7">
    <location>
        <begin position="110"/>
        <end position="137"/>
    </location>
</feature>
<name>A0A061H645_9BASI</name>
<dbReference type="InterPro" id="IPR051488">
    <property type="entry name" value="WD_repeat_striatin"/>
</dbReference>
<dbReference type="GeneID" id="19320570"/>
<dbReference type="PRINTS" id="PR00320">
    <property type="entry name" value="GPROTEINBRPT"/>
</dbReference>
<keyword evidence="5 7" id="KW-0175">Coiled coil</keyword>
<dbReference type="EMBL" id="KE361648">
    <property type="protein sequence ID" value="EPQ26041.1"/>
    <property type="molecule type" value="Genomic_DNA"/>
</dbReference>
<dbReference type="SUPFAM" id="SSF50978">
    <property type="entry name" value="WD40 repeat-like"/>
    <property type="match status" value="1"/>
</dbReference>
<dbReference type="Pfam" id="PF08232">
    <property type="entry name" value="Striatin"/>
    <property type="match status" value="1"/>
</dbReference>
<dbReference type="eggNOG" id="KOG0642">
    <property type="taxonomic scope" value="Eukaryota"/>
</dbReference>
<dbReference type="CDD" id="cd00200">
    <property type="entry name" value="WD40"/>
    <property type="match status" value="1"/>
</dbReference>
<evidence type="ECO:0000256" key="4">
    <source>
        <dbReference type="ARBA" id="ARBA00022860"/>
    </source>
</evidence>
<feature type="compositionally biased region" description="Acidic residues" evidence="8">
    <location>
        <begin position="379"/>
        <end position="394"/>
    </location>
</feature>
<feature type="region of interest" description="Disordered" evidence="8">
    <location>
        <begin position="162"/>
        <end position="214"/>
    </location>
</feature>
<evidence type="ECO:0000259" key="9">
    <source>
        <dbReference type="Pfam" id="PF08232"/>
    </source>
</evidence>
<keyword evidence="2 6" id="KW-0853">WD repeat</keyword>
<proteinExistence type="inferred from homology"/>
<feature type="compositionally biased region" description="Gly residues" evidence="8">
    <location>
        <begin position="37"/>
        <end position="73"/>
    </location>
</feature>
<dbReference type="GO" id="GO:0005516">
    <property type="term" value="F:calmodulin binding"/>
    <property type="evidence" value="ECO:0007669"/>
    <property type="project" value="UniProtKB-KW"/>
</dbReference>
<evidence type="ECO:0000313" key="11">
    <source>
        <dbReference type="Proteomes" id="UP000053664"/>
    </source>
</evidence>
<evidence type="ECO:0000256" key="5">
    <source>
        <dbReference type="ARBA" id="ARBA00023054"/>
    </source>
</evidence>
<evidence type="ECO:0000256" key="1">
    <source>
        <dbReference type="ARBA" id="ARBA00009616"/>
    </source>
</evidence>
<feature type="repeat" description="WD" evidence="6">
    <location>
        <begin position="974"/>
        <end position="999"/>
    </location>
</feature>
<sequence>MSGMQGSFAFRNMGGMQGNQGGEGGQGMFISNSGSMMLGGGGGGNGGLPGGQPGSGGLGVGVGAGNNGQGNGANGVPAQETGNSVAPAEYTLPGILHFLQSEWRRYERDRNEWEIERAEMRARIALLEGERRGVENLKTDLMRRVKMLEYALRQERSKYLSSSSASASTSQPAVAKNPLLQGLEKSTSASGRSSPARSEDMPGPMDGGTLHLARGTGTLSSLSYNPSTIGAGTINGSTFGSTGTGTIGGSNLAAQLSRASSGAKFPQSRAKSRDYLKQCLQEISYLTSASTLNPLPDRGVAASANAAGGAQAQGTQQPRPRMTMLENVPATAPAYQEVQDRPASGSPRRGAGTGAASGGMGTQKGGKIGRSPLYASEPVPEESAEDETADEAGGEAESSKNDVDPLGAVSGGSIVARDALTDEAGSARGDATDAAAEGSTAHNSDDSQQAPDSGSGEHDETAMSSSSSQGSDSSDSAGSYQSCGSRGSSNDSMTDPERDDDGEQVTAIFKPGGRDWEKLKEAGLRGRERREEERKRQQQSDDSAIVSEAQAQLALTTERVNQLMSRSGRNVGATADKHEEDELANLSFNPEDEEAAKAAAADAAADSQMWKSKKVLRSHLDAVRAVAFDQSNLSLISASDDNTIKFWKLDPQSINQPSGKAGADSDPLVTFRGHSAAVTCLAVSHHQRRIYSGSIDSSVRVWQLPDSNVEAYPPYDKSVELGCLVGHTQPVWDLALLPDKSDDEAYLATASADGTIKIWATQQTDSGRAPAELRLSWDYFGVDPPSDVSKERENLEKTGGLPVPTSVDMCRSDLRLCAVAYSNSVVKLFEVETGKQVRQLKSDQTYDNTLSTQINKLVTHPTLPLVITAHEDRYIRMFDLDSSECTLSMIAHLDAVTSLDIDASGLTLVSGGHDCSVRFWDIAGGSLSPREGPNSSGSGAAPATGSADEVVSNGTTAVCRQEITSHRRKAAEGVLAVKYHPTAPYFASAGADGVIRIYG</sequence>
<feature type="region of interest" description="Disordered" evidence="8">
    <location>
        <begin position="930"/>
        <end position="951"/>
    </location>
</feature>
<dbReference type="Gene3D" id="1.20.5.300">
    <property type="match status" value="1"/>
</dbReference>
<evidence type="ECO:0000313" key="10">
    <source>
        <dbReference type="EMBL" id="EPQ26041.1"/>
    </source>
</evidence>
<dbReference type="HOGENOM" id="CLU_009108_1_0_1"/>
<feature type="region of interest" description="Disordered" evidence="8">
    <location>
        <begin position="334"/>
        <end position="545"/>
    </location>
</feature>
<feature type="compositionally biased region" description="Low complexity" evidence="8">
    <location>
        <begin position="464"/>
        <end position="485"/>
    </location>
</feature>
<evidence type="ECO:0000256" key="6">
    <source>
        <dbReference type="PROSITE-ProRule" id="PRU00221"/>
    </source>
</evidence>
<dbReference type="InterPro" id="IPR036322">
    <property type="entry name" value="WD40_repeat_dom_sf"/>
</dbReference>
<feature type="compositionally biased region" description="Polar residues" evidence="8">
    <location>
        <begin position="184"/>
        <end position="196"/>
    </location>
</feature>
<dbReference type="Gene3D" id="2.130.10.10">
    <property type="entry name" value="YVTN repeat-like/Quinoprotein amine dehydrogenase"/>
    <property type="match status" value="2"/>
</dbReference>
<dbReference type="InterPro" id="IPR013258">
    <property type="entry name" value="Striatin_N"/>
</dbReference>
<feature type="compositionally biased region" description="Gly residues" evidence="8">
    <location>
        <begin position="15"/>
        <end position="27"/>
    </location>
</feature>
<feature type="domain" description="Striatin N-terminal" evidence="9">
    <location>
        <begin position="91"/>
        <end position="289"/>
    </location>
</feature>
<protein>
    <recommendedName>
        <fullName evidence="9">Striatin N-terminal domain-containing protein</fullName>
    </recommendedName>
</protein>
<dbReference type="PROSITE" id="PS50082">
    <property type="entry name" value="WD_REPEATS_2"/>
    <property type="match status" value="5"/>
</dbReference>
<feature type="compositionally biased region" description="Low complexity" evidence="8">
    <location>
        <begin position="932"/>
        <end position="947"/>
    </location>
</feature>
<evidence type="ECO:0000256" key="8">
    <source>
        <dbReference type="SAM" id="MobiDB-lite"/>
    </source>
</evidence>
<dbReference type="RefSeq" id="XP_007882226.1">
    <property type="nucleotide sequence ID" value="XM_007884035.1"/>
</dbReference>
<organism evidence="10 11">
    <name type="scientific">Pseudozyma flocculosa PF-1</name>
    <dbReference type="NCBI Taxonomy" id="1277687"/>
    <lineage>
        <taxon>Eukaryota</taxon>
        <taxon>Fungi</taxon>
        <taxon>Dikarya</taxon>
        <taxon>Basidiomycota</taxon>
        <taxon>Ustilaginomycotina</taxon>
        <taxon>Ustilaginomycetes</taxon>
        <taxon>Ustilaginales</taxon>
        <taxon>Ustilaginaceae</taxon>
        <taxon>Pseudozyma</taxon>
    </lineage>
</organism>
<feature type="repeat" description="WD" evidence="6">
    <location>
        <begin position="616"/>
        <end position="650"/>
    </location>
</feature>
<feature type="repeat" description="WD" evidence="6">
    <location>
        <begin position="671"/>
        <end position="712"/>
    </location>
</feature>
<feature type="repeat" description="WD" evidence="6">
    <location>
        <begin position="724"/>
        <end position="759"/>
    </location>
</feature>
<dbReference type="PANTHER" id="PTHR15653:SF0">
    <property type="entry name" value="CONNECTOR OF KINASE TO AP-1, ISOFORM E"/>
    <property type="match status" value="1"/>
</dbReference>
<dbReference type="InterPro" id="IPR019775">
    <property type="entry name" value="WD40_repeat_CS"/>
</dbReference>
<dbReference type="InterPro" id="IPR020472">
    <property type="entry name" value="WD40_PAC1"/>
</dbReference>
<dbReference type="SMART" id="SM00320">
    <property type="entry name" value="WD40"/>
    <property type="match status" value="6"/>
</dbReference>
<dbReference type="KEGG" id="pfp:PFL1_06494"/>
<dbReference type="InterPro" id="IPR015943">
    <property type="entry name" value="WD40/YVTN_repeat-like_dom_sf"/>
</dbReference>
<feature type="compositionally biased region" description="Gly residues" evidence="8">
    <location>
        <begin position="351"/>
        <end position="368"/>
    </location>
</feature>
<feature type="compositionally biased region" description="Basic and acidic residues" evidence="8">
    <location>
        <begin position="512"/>
        <end position="539"/>
    </location>
</feature>
<comment type="similarity">
    <text evidence="1">Belongs to the WD repeat striatin family.</text>
</comment>
<dbReference type="PANTHER" id="PTHR15653">
    <property type="entry name" value="STRIATIN"/>
    <property type="match status" value="1"/>
</dbReference>
<dbReference type="PROSITE" id="PS00678">
    <property type="entry name" value="WD_REPEATS_1"/>
    <property type="match status" value="1"/>
</dbReference>
<dbReference type="AlphaFoldDB" id="A0A061H645"/>